<organism evidence="3 4">
    <name type="scientific">Umezawaea tangerina</name>
    <dbReference type="NCBI Taxonomy" id="84725"/>
    <lineage>
        <taxon>Bacteria</taxon>
        <taxon>Bacillati</taxon>
        <taxon>Actinomycetota</taxon>
        <taxon>Actinomycetes</taxon>
        <taxon>Pseudonocardiales</taxon>
        <taxon>Pseudonocardiaceae</taxon>
        <taxon>Umezawaea</taxon>
    </lineage>
</organism>
<sequence length="258" mass="27288">MVHTAIVTGANQGIGAATAKALAAQGVNVLVTFLRYEPEPDPSTPEAYFTSRDSDAHEVVEAILAAGGQAHAVEADLARPQTAAELFDEAERVFGPVDVLVNNASGWVQDTFLTEDADRFGRKLRSVTADTFDTQFAVDARATALLIAEFARRHVARGGNWGRIVSLTSGGQQGFPSEVSYGAAKAALENYAMSAAAELSAHGITSNVLHPPVTDTGWVNDEVRASFDVAEAEEVGGVIAFLCSDAAARVTRNVIRMR</sequence>
<dbReference type="RefSeq" id="WP_106187954.1">
    <property type="nucleotide sequence ID" value="NZ_PVTF01000004.1"/>
</dbReference>
<protein>
    <submittedName>
        <fullName evidence="3">3-oxoacyl-[acyl-carrier protein] reductase</fullName>
    </submittedName>
</protein>
<dbReference type="OrthoDB" id="3571370at2"/>
<evidence type="ECO:0000313" key="3">
    <source>
        <dbReference type="EMBL" id="PRY42564.1"/>
    </source>
</evidence>
<dbReference type="Proteomes" id="UP000239494">
    <property type="component" value="Unassembled WGS sequence"/>
</dbReference>
<accession>A0A2T0TA72</accession>
<dbReference type="Pfam" id="PF13561">
    <property type="entry name" value="adh_short_C2"/>
    <property type="match status" value="1"/>
</dbReference>
<evidence type="ECO:0000256" key="2">
    <source>
        <dbReference type="RuleBase" id="RU000363"/>
    </source>
</evidence>
<dbReference type="Gene3D" id="3.40.50.720">
    <property type="entry name" value="NAD(P)-binding Rossmann-like Domain"/>
    <property type="match status" value="1"/>
</dbReference>
<dbReference type="InterPro" id="IPR050259">
    <property type="entry name" value="SDR"/>
</dbReference>
<dbReference type="Pfam" id="PF00106">
    <property type="entry name" value="adh_short"/>
    <property type="match status" value="1"/>
</dbReference>
<comment type="similarity">
    <text evidence="1 2">Belongs to the short-chain dehydrogenases/reductases (SDR) family.</text>
</comment>
<dbReference type="CDD" id="cd05233">
    <property type="entry name" value="SDR_c"/>
    <property type="match status" value="1"/>
</dbReference>
<dbReference type="SUPFAM" id="SSF51735">
    <property type="entry name" value="NAD(P)-binding Rossmann-fold domains"/>
    <property type="match status" value="1"/>
</dbReference>
<comment type="caution">
    <text evidence="3">The sequence shown here is derived from an EMBL/GenBank/DDBJ whole genome shotgun (WGS) entry which is preliminary data.</text>
</comment>
<reference evidence="3 4" key="1">
    <citation type="submission" date="2018-03" db="EMBL/GenBank/DDBJ databases">
        <title>Genomic Encyclopedia of Archaeal and Bacterial Type Strains, Phase II (KMG-II): from individual species to whole genera.</title>
        <authorList>
            <person name="Goeker M."/>
        </authorList>
    </citation>
    <scope>NUCLEOTIDE SEQUENCE [LARGE SCALE GENOMIC DNA]</scope>
    <source>
        <strain evidence="3 4">DSM 44720</strain>
    </source>
</reference>
<dbReference type="InterPro" id="IPR036291">
    <property type="entry name" value="NAD(P)-bd_dom_sf"/>
</dbReference>
<dbReference type="PANTHER" id="PTHR42879">
    <property type="entry name" value="3-OXOACYL-(ACYL-CARRIER-PROTEIN) REDUCTASE"/>
    <property type="match status" value="1"/>
</dbReference>
<dbReference type="EMBL" id="PVTF01000004">
    <property type="protein sequence ID" value="PRY42564.1"/>
    <property type="molecule type" value="Genomic_DNA"/>
</dbReference>
<dbReference type="InterPro" id="IPR002347">
    <property type="entry name" value="SDR_fam"/>
</dbReference>
<keyword evidence="4" id="KW-1185">Reference proteome</keyword>
<name>A0A2T0TA72_9PSEU</name>
<gene>
    <name evidence="3" type="ORF">CLV43_104399</name>
</gene>
<evidence type="ECO:0000256" key="1">
    <source>
        <dbReference type="ARBA" id="ARBA00006484"/>
    </source>
</evidence>
<dbReference type="AlphaFoldDB" id="A0A2T0TA72"/>
<evidence type="ECO:0000313" key="4">
    <source>
        <dbReference type="Proteomes" id="UP000239494"/>
    </source>
</evidence>
<dbReference type="PRINTS" id="PR00081">
    <property type="entry name" value="GDHRDH"/>
</dbReference>
<proteinExistence type="inferred from homology"/>
<dbReference type="PRINTS" id="PR00080">
    <property type="entry name" value="SDRFAMILY"/>
</dbReference>